<keyword evidence="3 6" id="KW-0812">Transmembrane</keyword>
<evidence type="ECO:0000256" key="3">
    <source>
        <dbReference type="ARBA" id="ARBA00022692"/>
    </source>
</evidence>
<dbReference type="Proteomes" id="UP000037511">
    <property type="component" value="Unassembled WGS sequence"/>
</dbReference>
<dbReference type="EMBL" id="LGVG01000078">
    <property type="protein sequence ID" value="KNE22766.1"/>
    <property type="molecule type" value="Genomic_DNA"/>
</dbReference>
<evidence type="ECO:0000256" key="6">
    <source>
        <dbReference type="SAM" id="Phobius"/>
    </source>
</evidence>
<comment type="caution">
    <text evidence="8">The sequence shown here is derived from an EMBL/GenBank/DDBJ whole genome shotgun (WGS) entry which is preliminary data.</text>
</comment>
<name>A0AAW3HW62_9BURK</name>
<dbReference type="Pfam" id="PF00482">
    <property type="entry name" value="T2SSF"/>
    <property type="match status" value="1"/>
</dbReference>
<feature type="domain" description="Type II secretion system protein GspF" evidence="7">
    <location>
        <begin position="188"/>
        <end position="314"/>
    </location>
</feature>
<proteinExistence type="predicted"/>
<dbReference type="AlphaFoldDB" id="A0AAW3HW62"/>
<gene>
    <name evidence="8" type="ORF">AFM18_28865</name>
</gene>
<evidence type="ECO:0000259" key="7">
    <source>
        <dbReference type="Pfam" id="PF00482"/>
    </source>
</evidence>
<evidence type="ECO:0000256" key="5">
    <source>
        <dbReference type="ARBA" id="ARBA00023136"/>
    </source>
</evidence>
<evidence type="ECO:0000256" key="4">
    <source>
        <dbReference type="ARBA" id="ARBA00022989"/>
    </source>
</evidence>
<protein>
    <submittedName>
        <fullName evidence="8">Type II secretion protein F</fullName>
    </submittedName>
</protein>
<sequence>MEMLQSWKASTVLAAGLLLVAAALLVLGIGMVRRLRGQSRSRQVIDQALATRQNPGAAAAGAMPADTGEGRFSSATRAADAFGKRLSEGRLADTLLAAEDRKMVDMAGYANSGTARSRFVVARFGLAILLPIAAVLLNQQKQLIDSPMGGLIAAFFGFAIGYMLPKWVVSRRLARRKRMAGDELPLLIDLLRLLQGVGLSIDQSMQVLIKEFAQVLPVLSHELRLASELHVRGRSREQSLARLASGFDNDDLSAICRLIAQVDQHGGAVQEPLNRFGERLRDKRRLELKEKVGKTTVKMTGVMIVTLLPALLIVTGGAGFIAVLRGMSRMGGM</sequence>
<evidence type="ECO:0000313" key="8">
    <source>
        <dbReference type="EMBL" id="KNE22766.1"/>
    </source>
</evidence>
<evidence type="ECO:0000256" key="1">
    <source>
        <dbReference type="ARBA" id="ARBA00004651"/>
    </source>
</evidence>
<comment type="subcellular location">
    <subcellularLocation>
        <location evidence="1">Cell membrane</location>
        <topology evidence="1">Multi-pass membrane protein</topology>
    </subcellularLocation>
</comment>
<keyword evidence="4 6" id="KW-1133">Transmembrane helix</keyword>
<keyword evidence="5 6" id="KW-0472">Membrane</keyword>
<evidence type="ECO:0000313" key="9">
    <source>
        <dbReference type="Proteomes" id="UP000037511"/>
    </source>
</evidence>
<dbReference type="PANTHER" id="PTHR35007">
    <property type="entry name" value="INTEGRAL MEMBRANE PROTEIN-RELATED"/>
    <property type="match status" value="1"/>
</dbReference>
<feature type="transmembrane region" description="Helical" evidence="6">
    <location>
        <begin position="12"/>
        <end position="32"/>
    </location>
</feature>
<organism evidence="8 9">
    <name type="scientific">Achromobacter spanius</name>
    <dbReference type="NCBI Taxonomy" id="217203"/>
    <lineage>
        <taxon>Bacteria</taxon>
        <taxon>Pseudomonadati</taxon>
        <taxon>Pseudomonadota</taxon>
        <taxon>Betaproteobacteria</taxon>
        <taxon>Burkholderiales</taxon>
        <taxon>Alcaligenaceae</taxon>
        <taxon>Achromobacter</taxon>
    </lineage>
</organism>
<feature type="transmembrane region" description="Helical" evidence="6">
    <location>
        <begin position="301"/>
        <end position="324"/>
    </location>
</feature>
<reference evidence="8 9" key="1">
    <citation type="submission" date="2015-07" db="EMBL/GenBank/DDBJ databases">
        <title>Draft genome of Achromobacter spanius.</title>
        <authorList>
            <person name="Wang X."/>
        </authorList>
    </citation>
    <scope>NUCLEOTIDE SEQUENCE [LARGE SCALE GENOMIC DNA]</scope>
    <source>
        <strain evidence="8 9">CGMCC9173</strain>
    </source>
</reference>
<dbReference type="RefSeq" id="WP_050450334.1">
    <property type="nucleotide sequence ID" value="NZ_LGVG01000078.1"/>
</dbReference>
<feature type="transmembrane region" description="Helical" evidence="6">
    <location>
        <begin position="149"/>
        <end position="169"/>
    </location>
</feature>
<evidence type="ECO:0000256" key="2">
    <source>
        <dbReference type="ARBA" id="ARBA00022475"/>
    </source>
</evidence>
<dbReference type="GO" id="GO:0005886">
    <property type="term" value="C:plasma membrane"/>
    <property type="evidence" value="ECO:0007669"/>
    <property type="project" value="UniProtKB-SubCell"/>
</dbReference>
<dbReference type="InterPro" id="IPR018076">
    <property type="entry name" value="T2SS_GspF_dom"/>
</dbReference>
<accession>A0AAW3HW62</accession>
<keyword evidence="2" id="KW-1003">Cell membrane</keyword>
<feature type="transmembrane region" description="Helical" evidence="6">
    <location>
        <begin position="120"/>
        <end position="137"/>
    </location>
</feature>
<dbReference type="PANTHER" id="PTHR35007:SF2">
    <property type="entry name" value="PILUS ASSEMBLE PROTEIN"/>
    <property type="match status" value="1"/>
</dbReference>